<evidence type="ECO:0000313" key="3">
    <source>
        <dbReference type="Proteomes" id="UP000222639"/>
    </source>
</evidence>
<evidence type="ECO:0000313" key="2">
    <source>
        <dbReference type="EMBL" id="ASL24425.1"/>
    </source>
</evidence>
<sequence>MTLISQWKEAWKFNSVQTALILGIANAFFALMPALSDLVTLPVYAAVSAVGNVAIILLRLVAQPKLNQS</sequence>
<dbReference type="EMBL" id="MF278336">
    <property type="protein sequence ID" value="ASL24425.1"/>
    <property type="molecule type" value="Genomic_DNA"/>
</dbReference>
<keyword evidence="1" id="KW-0812">Transmembrane</keyword>
<gene>
    <name evidence="2" type="ORF">vBAspPH44_42</name>
</gene>
<keyword evidence="1" id="KW-0472">Membrane</keyword>
<dbReference type="Proteomes" id="UP000222639">
    <property type="component" value="Segment"/>
</dbReference>
<reference evidence="3" key="1">
    <citation type="submission" date="2017-06" db="EMBL/GenBank/DDBJ databases">
        <title>Complete genome sequence of Alteromonas virus vB_AspP-H4/4.</title>
        <authorList>
            <person name="Kallies R."/>
        </authorList>
    </citation>
    <scope>NUCLEOTIDE SEQUENCE [LARGE SCALE GENOMIC DNA]</scope>
</reference>
<protein>
    <submittedName>
        <fullName evidence="2">Class II holin</fullName>
    </submittedName>
</protein>
<organism evidence="2 3">
    <name type="scientific">Alteromonas phage vB_AspP-H4/4</name>
    <dbReference type="NCBI Taxonomy" id="2928692"/>
    <lineage>
        <taxon>Viruses</taxon>
        <taxon>Duplodnaviria</taxon>
        <taxon>Heunggongvirae</taxon>
        <taxon>Uroviricota</taxon>
        <taxon>Caudoviricetes</taxon>
        <taxon>Autographivirales</taxon>
        <taxon>Foturvirus</taxon>
        <taxon>Foturvirus H44</taxon>
    </lineage>
</organism>
<feature type="transmembrane region" description="Helical" evidence="1">
    <location>
        <begin position="12"/>
        <end position="35"/>
    </location>
</feature>
<dbReference type="Pfam" id="PF25612">
    <property type="entry name" value="DUF7940"/>
    <property type="match status" value="1"/>
</dbReference>
<name>A0A220YL81_9CAUD</name>
<evidence type="ECO:0000256" key="1">
    <source>
        <dbReference type="SAM" id="Phobius"/>
    </source>
</evidence>
<dbReference type="InterPro" id="IPR057700">
    <property type="entry name" value="DUF7940"/>
</dbReference>
<keyword evidence="1" id="KW-1133">Transmembrane helix</keyword>
<accession>A0A220YL81</accession>
<feature type="transmembrane region" description="Helical" evidence="1">
    <location>
        <begin position="41"/>
        <end position="62"/>
    </location>
</feature>
<proteinExistence type="predicted"/>
<keyword evidence="3" id="KW-1185">Reference proteome</keyword>